<accession>A0A226DIA0</accession>
<reference evidence="2 3" key="1">
    <citation type="submission" date="2015-12" db="EMBL/GenBank/DDBJ databases">
        <title>The genome of Folsomia candida.</title>
        <authorList>
            <person name="Faddeeva A."/>
            <person name="Derks M.F."/>
            <person name="Anvar Y."/>
            <person name="Smit S."/>
            <person name="Van Straalen N."/>
            <person name="Roelofs D."/>
        </authorList>
    </citation>
    <scope>NUCLEOTIDE SEQUENCE [LARGE SCALE GENOMIC DNA]</scope>
    <source>
        <strain evidence="2 3">VU population</strain>
        <tissue evidence="2">Whole body</tissue>
    </source>
</reference>
<dbReference type="AlphaFoldDB" id="A0A226DIA0"/>
<feature type="signal peptide" evidence="1">
    <location>
        <begin position="1"/>
        <end position="18"/>
    </location>
</feature>
<organism evidence="2 3">
    <name type="scientific">Folsomia candida</name>
    <name type="common">Springtail</name>
    <dbReference type="NCBI Taxonomy" id="158441"/>
    <lineage>
        <taxon>Eukaryota</taxon>
        <taxon>Metazoa</taxon>
        <taxon>Ecdysozoa</taxon>
        <taxon>Arthropoda</taxon>
        <taxon>Hexapoda</taxon>
        <taxon>Collembola</taxon>
        <taxon>Entomobryomorpha</taxon>
        <taxon>Isotomoidea</taxon>
        <taxon>Isotomidae</taxon>
        <taxon>Proisotominae</taxon>
        <taxon>Folsomia</taxon>
    </lineage>
</organism>
<evidence type="ECO:0000313" key="2">
    <source>
        <dbReference type="EMBL" id="OXA45275.1"/>
    </source>
</evidence>
<protein>
    <submittedName>
        <fullName evidence="2">Uncharacterized protein</fullName>
    </submittedName>
</protein>
<evidence type="ECO:0000256" key="1">
    <source>
        <dbReference type="SAM" id="SignalP"/>
    </source>
</evidence>
<proteinExistence type="predicted"/>
<gene>
    <name evidence="2" type="ORF">Fcan01_19992</name>
</gene>
<sequence>MRSAILVALCCCVAVTSAGVVNVSRCDGLGTPVQTRISDCDGYCRFQPGKTYDCEQDFMPSSSILRLNLKVEVCYDVGLCMQIINADLPGTPVGPGFIYTAKFTFVPNDILAGETLEMRAIISRTEGGVYPEICVLCKVDVLPLL</sequence>
<comment type="caution">
    <text evidence="2">The sequence shown here is derived from an EMBL/GenBank/DDBJ whole genome shotgun (WGS) entry which is preliminary data.</text>
</comment>
<name>A0A226DIA0_FOLCA</name>
<evidence type="ECO:0000313" key="3">
    <source>
        <dbReference type="Proteomes" id="UP000198287"/>
    </source>
</evidence>
<dbReference type="Proteomes" id="UP000198287">
    <property type="component" value="Unassembled WGS sequence"/>
</dbReference>
<dbReference type="EMBL" id="LNIX01000018">
    <property type="protein sequence ID" value="OXA45275.1"/>
    <property type="molecule type" value="Genomic_DNA"/>
</dbReference>
<keyword evidence="1" id="KW-0732">Signal</keyword>
<keyword evidence="3" id="KW-1185">Reference proteome</keyword>
<feature type="chain" id="PRO_5013279737" evidence="1">
    <location>
        <begin position="19"/>
        <end position="145"/>
    </location>
</feature>